<dbReference type="SUPFAM" id="SSF46894">
    <property type="entry name" value="C-terminal effector domain of the bipartite response regulators"/>
    <property type="match status" value="1"/>
</dbReference>
<dbReference type="CDD" id="cd17537">
    <property type="entry name" value="REC_FixJ"/>
    <property type="match status" value="1"/>
</dbReference>
<comment type="caution">
    <text evidence="6">The sequence shown here is derived from an EMBL/GenBank/DDBJ whole genome shotgun (WGS) entry which is preliminary data.</text>
</comment>
<evidence type="ECO:0000256" key="1">
    <source>
        <dbReference type="ARBA" id="ARBA00023015"/>
    </source>
</evidence>
<dbReference type="AlphaFoldDB" id="A0A1J5S1K3"/>
<dbReference type="GO" id="GO:0006355">
    <property type="term" value="P:regulation of DNA-templated transcription"/>
    <property type="evidence" value="ECO:0007669"/>
    <property type="project" value="InterPro"/>
</dbReference>
<dbReference type="InterPro" id="IPR000792">
    <property type="entry name" value="Tscrpt_reg_LuxR_C"/>
</dbReference>
<dbReference type="SUPFAM" id="SSF52172">
    <property type="entry name" value="CheY-like"/>
    <property type="match status" value="1"/>
</dbReference>
<keyword evidence="2" id="KW-0238">DNA-binding</keyword>
<dbReference type="InterPro" id="IPR036388">
    <property type="entry name" value="WH-like_DNA-bd_sf"/>
</dbReference>
<evidence type="ECO:0000313" key="6">
    <source>
        <dbReference type="EMBL" id="OIR02281.1"/>
    </source>
</evidence>
<dbReference type="InterPro" id="IPR001789">
    <property type="entry name" value="Sig_transdc_resp-reg_receiver"/>
</dbReference>
<dbReference type="GO" id="GO:0003677">
    <property type="term" value="F:DNA binding"/>
    <property type="evidence" value="ECO:0007669"/>
    <property type="project" value="UniProtKB-KW"/>
</dbReference>
<dbReference type="Gene3D" id="1.10.10.10">
    <property type="entry name" value="Winged helix-like DNA-binding domain superfamily/Winged helix DNA-binding domain"/>
    <property type="match status" value="1"/>
</dbReference>
<dbReference type="SMART" id="SM00448">
    <property type="entry name" value="REC"/>
    <property type="match status" value="1"/>
</dbReference>
<feature type="domain" description="Response regulatory" evidence="5">
    <location>
        <begin position="6"/>
        <end position="120"/>
    </location>
</feature>
<accession>A0A1J5S1K3</accession>
<gene>
    <name evidence="6" type="primary">tdiR_3</name>
    <name evidence="6" type="ORF">GALL_156530</name>
</gene>
<proteinExistence type="predicted"/>
<dbReference type="EMBL" id="MLJW01000076">
    <property type="protein sequence ID" value="OIR02281.1"/>
    <property type="molecule type" value="Genomic_DNA"/>
</dbReference>
<dbReference type="PANTHER" id="PTHR44688:SF16">
    <property type="entry name" value="DNA-BINDING TRANSCRIPTIONAL ACTIVATOR DEVR_DOSR"/>
    <property type="match status" value="1"/>
</dbReference>
<dbReference type="SMART" id="SM00421">
    <property type="entry name" value="HTH_LUXR"/>
    <property type="match status" value="1"/>
</dbReference>
<dbReference type="GO" id="GO:0000160">
    <property type="term" value="P:phosphorelay signal transduction system"/>
    <property type="evidence" value="ECO:0007669"/>
    <property type="project" value="InterPro"/>
</dbReference>
<evidence type="ECO:0000259" key="4">
    <source>
        <dbReference type="PROSITE" id="PS50043"/>
    </source>
</evidence>
<dbReference type="InterPro" id="IPR016032">
    <property type="entry name" value="Sig_transdc_resp-reg_C-effctor"/>
</dbReference>
<protein>
    <submittedName>
        <fullName evidence="6">Transcriptional regulatory protein TdiR</fullName>
    </submittedName>
</protein>
<dbReference type="Pfam" id="PF00196">
    <property type="entry name" value="GerE"/>
    <property type="match status" value="1"/>
</dbReference>
<dbReference type="PANTHER" id="PTHR44688">
    <property type="entry name" value="DNA-BINDING TRANSCRIPTIONAL ACTIVATOR DEVR_DOSR"/>
    <property type="match status" value="1"/>
</dbReference>
<dbReference type="PRINTS" id="PR00038">
    <property type="entry name" value="HTHLUXR"/>
</dbReference>
<keyword evidence="3" id="KW-0804">Transcription</keyword>
<dbReference type="PROSITE" id="PS50110">
    <property type="entry name" value="RESPONSE_REGULATORY"/>
    <property type="match status" value="1"/>
</dbReference>
<sequence length="203" mass="22295">MSYYGYVFIVDDDAVVLDSLRMQLEAAGYAVATFHGAEDFLEICTPDTHGCIILDVSMPDMDGPALQEELKRRGLNLPIIFLSGHGTIPLTVRTLKAGAMDFLTKPVKGAVLLARVQEAMEQCSLLRKQAQASQSIASRLAMLTDRENEVLKLAVAGHTSKEIAQRLGISYRTVEIHRAHVMQKTGASNMLELARITSNHVSR</sequence>
<dbReference type="Pfam" id="PF00072">
    <property type="entry name" value="Response_reg"/>
    <property type="match status" value="1"/>
</dbReference>
<dbReference type="PROSITE" id="PS50043">
    <property type="entry name" value="HTH_LUXR_2"/>
    <property type="match status" value="1"/>
</dbReference>
<organism evidence="6">
    <name type="scientific">mine drainage metagenome</name>
    <dbReference type="NCBI Taxonomy" id="410659"/>
    <lineage>
        <taxon>unclassified sequences</taxon>
        <taxon>metagenomes</taxon>
        <taxon>ecological metagenomes</taxon>
    </lineage>
</organism>
<evidence type="ECO:0000259" key="5">
    <source>
        <dbReference type="PROSITE" id="PS50110"/>
    </source>
</evidence>
<reference evidence="6" key="1">
    <citation type="submission" date="2016-10" db="EMBL/GenBank/DDBJ databases">
        <title>Sequence of Gallionella enrichment culture.</title>
        <authorList>
            <person name="Poehlein A."/>
            <person name="Muehling M."/>
            <person name="Daniel R."/>
        </authorList>
    </citation>
    <scope>NUCLEOTIDE SEQUENCE</scope>
</reference>
<evidence type="ECO:0000256" key="3">
    <source>
        <dbReference type="ARBA" id="ARBA00023163"/>
    </source>
</evidence>
<feature type="domain" description="HTH luxR-type" evidence="4">
    <location>
        <begin position="136"/>
        <end position="201"/>
    </location>
</feature>
<dbReference type="InterPro" id="IPR011006">
    <property type="entry name" value="CheY-like_superfamily"/>
</dbReference>
<evidence type="ECO:0000256" key="2">
    <source>
        <dbReference type="ARBA" id="ARBA00023125"/>
    </source>
</evidence>
<name>A0A1J5S1K3_9ZZZZ</name>
<dbReference type="CDD" id="cd06170">
    <property type="entry name" value="LuxR_C_like"/>
    <property type="match status" value="1"/>
</dbReference>
<dbReference type="Gene3D" id="3.40.50.2300">
    <property type="match status" value="1"/>
</dbReference>
<keyword evidence="1" id="KW-0805">Transcription regulation</keyword>
<dbReference type="PROSITE" id="PS00622">
    <property type="entry name" value="HTH_LUXR_1"/>
    <property type="match status" value="1"/>
</dbReference>